<sequence>MNLGSDLMEPFRPFIDYWVAGHKRLGNLTPDIKYGLVEVQSLIIKYNGRKMHLSEAVNEHVHKCLDFLNGKTEEVRIEMSLVDEVPNNAIDDNI</sequence>
<name>A0A916QKN3_9LACO</name>
<organism evidence="1 2">
    <name type="scientific">Lactobacillus corticis</name>
    <dbReference type="NCBI Taxonomy" id="2201249"/>
    <lineage>
        <taxon>Bacteria</taxon>
        <taxon>Bacillati</taxon>
        <taxon>Bacillota</taxon>
        <taxon>Bacilli</taxon>
        <taxon>Lactobacillales</taxon>
        <taxon>Lactobacillaceae</taxon>
        <taxon>Lactobacillus</taxon>
    </lineage>
</organism>
<proteinExistence type="predicted"/>
<accession>A0A916QKN3</accession>
<evidence type="ECO:0000313" key="2">
    <source>
        <dbReference type="Proteomes" id="UP000677218"/>
    </source>
</evidence>
<protein>
    <submittedName>
        <fullName evidence="1">Uncharacterized protein</fullName>
    </submittedName>
</protein>
<dbReference type="EMBL" id="BMAY01000020">
    <property type="protein sequence ID" value="GFZ27777.1"/>
    <property type="molecule type" value="Genomic_DNA"/>
</dbReference>
<dbReference type="AlphaFoldDB" id="A0A916QKN3"/>
<dbReference type="InterPro" id="IPR042206">
    <property type="entry name" value="CRISPR-assoc_Cas1_C"/>
</dbReference>
<dbReference type="Proteomes" id="UP000677218">
    <property type="component" value="Unassembled WGS sequence"/>
</dbReference>
<gene>
    <name evidence="1" type="ORF">LCB40_16570</name>
</gene>
<keyword evidence="2" id="KW-1185">Reference proteome</keyword>
<dbReference type="Gene3D" id="1.20.120.920">
    <property type="entry name" value="CRISPR-associated endonuclease Cas1, C-terminal domain"/>
    <property type="match status" value="1"/>
</dbReference>
<reference evidence="1" key="1">
    <citation type="submission" date="2020-08" db="EMBL/GenBank/DDBJ databases">
        <title>Taxonomic study for Lactobacillus species isolated from hardwood bark.</title>
        <authorList>
            <person name="Tohno M."/>
            <person name="Tanizawa Y."/>
        </authorList>
    </citation>
    <scope>NUCLEOTIDE SEQUENCE</scope>
    <source>
        <strain evidence="1">B40</strain>
    </source>
</reference>
<evidence type="ECO:0000313" key="1">
    <source>
        <dbReference type="EMBL" id="GFZ27777.1"/>
    </source>
</evidence>
<comment type="caution">
    <text evidence="1">The sequence shown here is derived from an EMBL/GenBank/DDBJ whole genome shotgun (WGS) entry which is preliminary data.</text>
</comment>